<feature type="region of interest" description="Disordered" evidence="1">
    <location>
        <begin position="32"/>
        <end position="70"/>
    </location>
</feature>
<dbReference type="EMBL" id="GBEZ01024369">
    <property type="protein sequence ID" value="JAC62618.1"/>
    <property type="molecule type" value="Transcribed_RNA"/>
</dbReference>
<gene>
    <name evidence="2" type="ORF">TSPGSL018_22841</name>
</gene>
<organism evidence="2">
    <name type="scientific">Tetraselmis sp. GSL018</name>
    <dbReference type="NCBI Taxonomy" id="582737"/>
    <lineage>
        <taxon>Eukaryota</taxon>
        <taxon>Viridiplantae</taxon>
        <taxon>Chlorophyta</taxon>
        <taxon>core chlorophytes</taxon>
        <taxon>Chlorodendrophyceae</taxon>
        <taxon>Chlorodendrales</taxon>
        <taxon>Chlorodendraceae</taxon>
        <taxon>Tetraselmis</taxon>
    </lineage>
</organism>
<name>A0A061QSI2_9CHLO</name>
<accession>A0A061QSI2</accession>
<evidence type="ECO:0000256" key="1">
    <source>
        <dbReference type="SAM" id="MobiDB-lite"/>
    </source>
</evidence>
<sequence>MEQVLSEGKDNFSGVDPGTALLCTQSDDSSLLSSEPVHGSMSRRPSCVSEPFSLDMSGSEDSGESAFSGSVTWQSPTAAECDGEGNVQVLDLSLRIHDSSGRTQILKFQFDLSKDSCASVAREMVLDLQLPDESVPRIARKIHDSIAKERAKRQAQSAGVALGLGGRAAEFGSAHPGCAVRKADLVAVQHQKLVEKHLQRVGGLMTETRGMPHPVRREGHPPSMTSWRSFSDWDTGKVKLCRFGTCCGGCRELVMEQMDILRHNGCNPI</sequence>
<feature type="region of interest" description="Disordered" evidence="1">
    <location>
        <begin position="207"/>
        <end position="228"/>
    </location>
</feature>
<reference evidence="2" key="1">
    <citation type="submission" date="2014-05" db="EMBL/GenBank/DDBJ databases">
        <title>The transcriptome of the halophilic microalga Tetraselmis sp. GSL018 isolated from the Great Salt Lake, Utah.</title>
        <authorList>
            <person name="Jinkerson R.E."/>
            <person name="D'Adamo S."/>
            <person name="Posewitz M.C."/>
        </authorList>
    </citation>
    <scope>NUCLEOTIDE SEQUENCE</scope>
    <source>
        <strain evidence="2">GSL018</strain>
    </source>
</reference>
<evidence type="ECO:0000313" key="2">
    <source>
        <dbReference type="EMBL" id="JAC62618.1"/>
    </source>
</evidence>
<protein>
    <submittedName>
        <fullName evidence="2">Uncharacterized protein</fullName>
    </submittedName>
</protein>
<proteinExistence type="predicted"/>
<dbReference type="AlphaFoldDB" id="A0A061QSI2"/>
<dbReference type="Gene3D" id="3.10.20.90">
    <property type="entry name" value="Phosphatidylinositol 3-kinase Catalytic Subunit, Chain A, domain 1"/>
    <property type="match status" value="1"/>
</dbReference>